<sequence length="314" mass="35257">MSVYTPVTREQLERYLQQYSVGQLIDFQGIEAGVENTNYFVTTNEGRFVLTLVESVSATQLPFILDYIEQLTGNGVACASPIHLNTGELYGQLNDRPAVLMSRLAGAPLDNPNDQQASVIGLTLGQMHNVADSLSPAQAVHIHHWCADLGDQLMPHLAEEEQQILHYNLQDTGQIAWDALPSGPIHADLFPDNALFDGDQLCGLIDFYHACSAPYLYDLCITLNAWCYDEQSATYDFNKALLILDSYQSVRPLNNDEQRSFSRMLQVAAMRFWLSRLRDIHFRKEGEVVTRKDPAGKLQLLKLLGENQHLQMAS</sequence>
<evidence type="ECO:0000256" key="8">
    <source>
        <dbReference type="HAMAP-Rule" id="MF_00301"/>
    </source>
</evidence>
<dbReference type="AlphaFoldDB" id="A0A430KRL9"/>
<dbReference type="RefSeq" id="WP_126158205.1">
    <property type="nucleotide sequence ID" value="NZ_RQXW01000006.1"/>
</dbReference>
<keyword evidence="12" id="KW-1185">Reference proteome</keyword>
<dbReference type="InterPro" id="IPR050249">
    <property type="entry name" value="Pseudomonas-type_ThrB"/>
</dbReference>
<evidence type="ECO:0000259" key="10">
    <source>
        <dbReference type="Pfam" id="PF01636"/>
    </source>
</evidence>
<feature type="domain" description="Aminoglycoside phosphotransferase" evidence="10">
    <location>
        <begin position="27"/>
        <end position="251"/>
    </location>
</feature>
<keyword evidence="5 8" id="KW-0418">Kinase</keyword>
<evidence type="ECO:0000256" key="3">
    <source>
        <dbReference type="ARBA" id="ARBA00022697"/>
    </source>
</evidence>
<evidence type="ECO:0000256" key="6">
    <source>
        <dbReference type="ARBA" id="ARBA00022840"/>
    </source>
</evidence>
<dbReference type="HAMAP" id="MF_00301">
    <property type="entry name" value="Homoser_kinase_2"/>
    <property type="match status" value="1"/>
</dbReference>
<dbReference type="Proteomes" id="UP000283087">
    <property type="component" value="Unassembled WGS sequence"/>
</dbReference>
<comment type="similarity">
    <text evidence="7 8">Belongs to the pseudomonas-type ThrB family.</text>
</comment>
<dbReference type="NCBIfam" id="NF003558">
    <property type="entry name" value="PRK05231.1"/>
    <property type="match status" value="1"/>
</dbReference>
<comment type="catalytic activity">
    <reaction evidence="8">
        <text>L-homoserine + ATP = O-phospho-L-homoserine + ADP + H(+)</text>
        <dbReference type="Rhea" id="RHEA:13985"/>
        <dbReference type="ChEBI" id="CHEBI:15378"/>
        <dbReference type="ChEBI" id="CHEBI:30616"/>
        <dbReference type="ChEBI" id="CHEBI:57476"/>
        <dbReference type="ChEBI" id="CHEBI:57590"/>
        <dbReference type="ChEBI" id="CHEBI:456216"/>
        <dbReference type="EC" id="2.7.1.39"/>
    </reaction>
</comment>
<proteinExistence type="inferred from homology"/>
<dbReference type="Gene3D" id="3.90.1200.10">
    <property type="match status" value="1"/>
</dbReference>
<dbReference type="GO" id="GO:0005524">
    <property type="term" value="F:ATP binding"/>
    <property type="evidence" value="ECO:0007669"/>
    <property type="project" value="UniProtKB-KW"/>
</dbReference>
<dbReference type="InterPro" id="IPR011009">
    <property type="entry name" value="Kinase-like_dom_sf"/>
</dbReference>
<name>A0A430KRL9_9GAMM</name>
<gene>
    <name evidence="8" type="primary">thrB</name>
    <name evidence="11" type="ORF">EH243_08410</name>
</gene>
<comment type="caution">
    <text evidence="11">The sequence shown here is derived from an EMBL/GenBank/DDBJ whole genome shotgun (WGS) entry which is preliminary data.</text>
</comment>
<keyword evidence="3 8" id="KW-0791">Threonine biosynthesis</keyword>
<dbReference type="Pfam" id="PF01636">
    <property type="entry name" value="APH"/>
    <property type="match status" value="1"/>
</dbReference>
<dbReference type="UniPathway" id="UPA00050">
    <property type="reaction ID" value="UER00064"/>
</dbReference>
<reference evidence="11 12" key="1">
    <citation type="submission" date="2018-11" db="EMBL/GenBank/DDBJ databases">
        <title>The draft genome sequence of Amphritea opalescens ANRC-JH13T.</title>
        <authorList>
            <person name="Fang Z."/>
            <person name="Zhang Y."/>
            <person name="Han X."/>
        </authorList>
    </citation>
    <scope>NUCLEOTIDE SEQUENCE [LARGE SCALE GENOMIC DNA]</scope>
    <source>
        <strain evidence="11 12">ANRC-JH13</strain>
    </source>
</reference>
<keyword evidence="4 8" id="KW-0547">Nucleotide-binding</keyword>
<evidence type="ECO:0000256" key="2">
    <source>
        <dbReference type="ARBA" id="ARBA00022679"/>
    </source>
</evidence>
<evidence type="ECO:0000313" key="11">
    <source>
        <dbReference type="EMBL" id="RTE66132.1"/>
    </source>
</evidence>
<dbReference type="GO" id="GO:0004413">
    <property type="term" value="F:homoserine kinase activity"/>
    <property type="evidence" value="ECO:0007669"/>
    <property type="project" value="UniProtKB-UniRule"/>
</dbReference>
<dbReference type="GO" id="GO:0009088">
    <property type="term" value="P:threonine biosynthetic process"/>
    <property type="evidence" value="ECO:0007669"/>
    <property type="project" value="UniProtKB-UniRule"/>
</dbReference>
<evidence type="ECO:0000256" key="7">
    <source>
        <dbReference type="ARBA" id="ARBA00038240"/>
    </source>
</evidence>
<keyword evidence="2 8" id="KW-0808">Transferase</keyword>
<protein>
    <recommendedName>
        <fullName evidence="8 9">Homoserine kinase</fullName>
        <shortName evidence="8">HK</shortName>
        <shortName evidence="8">HSK</shortName>
        <ecNumber evidence="8 9">2.7.1.39</ecNumber>
    </recommendedName>
</protein>
<evidence type="ECO:0000256" key="4">
    <source>
        <dbReference type="ARBA" id="ARBA00022741"/>
    </source>
</evidence>
<accession>A0A430KRL9</accession>
<evidence type="ECO:0000256" key="1">
    <source>
        <dbReference type="ARBA" id="ARBA00022605"/>
    </source>
</evidence>
<dbReference type="Gene3D" id="3.30.200.20">
    <property type="entry name" value="Phosphorylase Kinase, domain 1"/>
    <property type="match status" value="1"/>
</dbReference>
<dbReference type="SUPFAM" id="SSF56112">
    <property type="entry name" value="Protein kinase-like (PK-like)"/>
    <property type="match status" value="1"/>
</dbReference>
<dbReference type="InterPro" id="IPR002575">
    <property type="entry name" value="Aminoglycoside_PTrfase"/>
</dbReference>
<evidence type="ECO:0000256" key="5">
    <source>
        <dbReference type="ARBA" id="ARBA00022777"/>
    </source>
</evidence>
<dbReference type="EMBL" id="RQXW01000006">
    <property type="protein sequence ID" value="RTE66132.1"/>
    <property type="molecule type" value="Genomic_DNA"/>
</dbReference>
<dbReference type="PANTHER" id="PTHR21064:SF6">
    <property type="entry name" value="AMINOGLYCOSIDE PHOSPHOTRANSFERASE DOMAIN-CONTAINING PROTEIN"/>
    <property type="match status" value="1"/>
</dbReference>
<dbReference type="OrthoDB" id="9777460at2"/>
<comment type="pathway">
    <text evidence="8">Amino-acid biosynthesis; L-threonine biosynthesis; L-threonine from L-aspartate: step 4/5.</text>
</comment>
<dbReference type="InterPro" id="IPR005280">
    <property type="entry name" value="Homoserine_kinase_II"/>
</dbReference>
<evidence type="ECO:0000313" key="12">
    <source>
        <dbReference type="Proteomes" id="UP000283087"/>
    </source>
</evidence>
<dbReference type="PANTHER" id="PTHR21064">
    <property type="entry name" value="AMINOGLYCOSIDE PHOSPHOTRANSFERASE DOMAIN-CONTAINING PROTEIN-RELATED"/>
    <property type="match status" value="1"/>
</dbReference>
<dbReference type="CDD" id="cd05153">
    <property type="entry name" value="HomoserineK_II"/>
    <property type="match status" value="1"/>
</dbReference>
<evidence type="ECO:0000256" key="9">
    <source>
        <dbReference type="NCBIfam" id="TIGR00938"/>
    </source>
</evidence>
<organism evidence="11 12">
    <name type="scientific">Amphritea opalescens</name>
    <dbReference type="NCBI Taxonomy" id="2490544"/>
    <lineage>
        <taxon>Bacteria</taxon>
        <taxon>Pseudomonadati</taxon>
        <taxon>Pseudomonadota</taxon>
        <taxon>Gammaproteobacteria</taxon>
        <taxon>Oceanospirillales</taxon>
        <taxon>Oceanospirillaceae</taxon>
        <taxon>Amphritea</taxon>
    </lineage>
</organism>
<keyword evidence="1 8" id="KW-0028">Amino-acid biosynthesis</keyword>
<dbReference type="NCBIfam" id="TIGR00938">
    <property type="entry name" value="thrB_alt"/>
    <property type="match status" value="1"/>
</dbReference>
<keyword evidence="6 8" id="KW-0067">ATP-binding</keyword>
<dbReference type="EC" id="2.7.1.39" evidence="8 9"/>